<proteinExistence type="predicted"/>
<keyword evidence="3" id="KW-1185">Reference proteome</keyword>
<evidence type="ECO:0000313" key="3">
    <source>
        <dbReference type="Proteomes" id="UP001500936"/>
    </source>
</evidence>
<protein>
    <submittedName>
        <fullName evidence="2">Uncharacterized protein</fullName>
    </submittedName>
</protein>
<keyword evidence="1" id="KW-0732">Signal</keyword>
<accession>A0ABP8JQS3</accession>
<feature type="chain" id="PRO_5046414596" evidence="1">
    <location>
        <begin position="18"/>
        <end position="193"/>
    </location>
</feature>
<feature type="signal peptide" evidence="1">
    <location>
        <begin position="1"/>
        <end position="17"/>
    </location>
</feature>
<dbReference type="Proteomes" id="UP001500936">
    <property type="component" value="Unassembled WGS sequence"/>
</dbReference>
<gene>
    <name evidence="2" type="ORF">GCM10023187_00710</name>
</gene>
<dbReference type="EMBL" id="BAABHB010000001">
    <property type="protein sequence ID" value="GAA4394646.1"/>
    <property type="molecule type" value="Genomic_DNA"/>
</dbReference>
<evidence type="ECO:0000313" key="2">
    <source>
        <dbReference type="EMBL" id="GAA4394646.1"/>
    </source>
</evidence>
<organism evidence="2 3">
    <name type="scientific">Nibrella viscosa</name>
    <dbReference type="NCBI Taxonomy" id="1084524"/>
    <lineage>
        <taxon>Bacteria</taxon>
        <taxon>Pseudomonadati</taxon>
        <taxon>Bacteroidota</taxon>
        <taxon>Cytophagia</taxon>
        <taxon>Cytophagales</taxon>
        <taxon>Spirosomataceae</taxon>
        <taxon>Nibrella</taxon>
    </lineage>
</organism>
<dbReference type="RefSeq" id="WP_345262775.1">
    <property type="nucleotide sequence ID" value="NZ_BAABHB010000001.1"/>
</dbReference>
<evidence type="ECO:0000256" key="1">
    <source>
        <dbReference type="SAM" id="SignalP"/>
    </source>
</evidence>
<name>A0ABP8JQS3_9BACT</name>
<sequence>MKYLILLLTLLPFYAPAQSTLTGLGDFTLGLTTPDSLRQFSFQEHELVVLKGTIAFPCPHIRVFTADSLSVAGLPVTNLSLVFYDDQLFRITCDYTESLQQVFEAQYGPGINRPASSLLLCQDGNRRRMQVNSRHWQNENTMALVTQAGGYNAQCLREQRVRLTIASRPMVTLTSECDLDELDPYFDTSWRIR</sequence>
<comment type="caution">
    <text evidence="2">The sequence shown here is derived from an EMBL/GenBank/DDBJ whole genome shotgun (WGS) entry which is preliminary data.</text>
</comment>
<reference evidence="3" key="1">
    <citation type="journal article" date="2019" name="Int. J. Syst. Evol. Microbiol.">
        <title>The Global Catalogue of Microorganisms (GCM) 10K type strain sequencing project: providing services to taxonomists for standard genome sequencing and annotation.</title>
        <authorList>
            <consortium name="The Broad Institute Genomics Platform"/>
            <consortium name="The Broad Institute Genome Sequencing Center for Infectious Disease"/>
            <person name="Wu L."/>
            <person name="Ma J."/>
        </authorList>
    </citation>
    <scope>NUCLEOTIDE SEQUENCE [LARGE SCALE GENOMIC DNA]</scope>
    <source>
        <strain evidence="3">JCM 17925</strain>
    </source>
</reference>